<gene>
    <name evidence="6" type="ORF">H1D41_14460</name>
</gene>
<dbReference type="Gene3D" id="1.10.10.10">
    <property type="entry name" value="Winged helix-like DNA-binding domain superfamily/Winged helix DNA-binding domain"/>
    <property type="match status" value="1"/>
</dbReference>
<dbReference type="Gene3D" id="2.60.120.10">
    <property type="entry name" value="Jelly Rolls"/>
    <property type="match status" value="1"/>
</dbReference>
<dbReference type="SMART" id="SM00419">
    <property type="entry name" value="HTH_CRP"/>
    <property type="match status" value="1"/>
</dbReference>
<keyword evidence="3" id="KW-0804">Transcription</keyword>
<dbReference type="GO" id="GO:0003700">
    <property type="term" value="F:DNA-binding transcription factor activity"/>
    <property type="evidence" value="ECO:0007669"/>
    <property type="project" value="TreeGrafter"/>
</dbReference>
<dbReference type="Pfam" id="PF00027">
    <property type="entry name" value="cNMP_binding"/>
    <property type="match status" value="1"/>
</dbReference>
<evidence type="ECO:0000259" key="5">
    <source>
        <dbReference type="PROSITE" id="PS51063"/>
    </source>
</evidence>
<dbReference type="InterPro" id="IPR036388">
    <property type="entry name" value="WH-like_DNA-bd_sf"/>
</dbReference>
<dbReference type="InterPro" id="IPR012318">
    <property type="entry name" value="HTH_CRP"/>
</dbReference>
<reference evidence="6" key="1">
    <citation type="submission" date="2020-10" db="EMBL/GenBank/DDBJ databases">
        <title>Paenihalocynthiibacter styelae gen. nov., sp. nov., isolated from stalked sea squirt Styela clava.</title>
        <authorList>
            <person name="Kim Y.-O."/>
            <person name="Yoon J.-H."/>
        </authorList>
    </citation>
    <scope>NUCLEOTIDE SEQUENCE</scope>
    <source>
        <strain evidence="6">MYP1-1</strain>
    </source>
</reference>
<dbReference type="Proteomes" id="UP000640583">
    <property type="component" value="Unassembled WGS sequence"/>
</dbReference>
<dbReference type="PROSITE" id="PS50042">
    <property type="entry name" value="CNMP_BINDING_3"/>
    <property type="match status" value="1"/>
</dbReference>
<proteinExistence type="predicted"/>
<dbReference type="PROSITE" id="PS51063">
    <property type="entry name" value="HTH_CRP_2"/>
    <property type="match status" value="1"/>
</dbReference>
<protein>
    <submittedName>
        <fullName evidence="6">Crp/Fnr family transcriptional regulator</fullName>
    </submittedName>
</protein>
<evidence type="ECO:0000256" key="3">
    <source>
        <dbReference type="ARBA" id="ARBA00023163"/>
    </source>
</evidence>
<dbReference type="PANTHER" id="PTHR24567:SF74">
    <property type="entry name" value="HTH-TYPE TRANSCRIPTIONAL REGULATOR ARCR"/>
    <property type="match status" value="1"/>
</dbReference>
<dbReference type="InterPro" id="IPR036390">
    <property type="entry name" value="WH_DNA-bd_sf"/>
</dbReference>
<keyword evidence="7" id="KW-1185">Reference proteome</keyword>
<dbReference type="SMART" id="SM00100">
    <property type="entry name" value="cNMP"/>
    <property type="match status" value="1"/>
</dbReference>
<dbReference type="SUPFAM" id="SSF51206">
    <property type="entry name" value="cAMP-binding domain-like"/>
    <property type="match status" value="1"/>
</dbReference>
<keyword evidence="1" id="KW-0805">Transcription regulation</keyword>
<keyword evidence="2" id="KW-0238">DNA-binding</keyword>
<dbReference type="GO" id="GO:0003677">
    <property type="term" value="F:DNA binding"/>
    <property type="evidence" value="ECO:0007669"/>
    <property type="project" value="UniProtKB-KW"/>
</dbReference>
<accession>A0A8J7LLN7</accession>
<dbReference type="CDD" id="cd00038">
    <property type="entry name" value="CAP_ED"/>
    <property type="match status" value="1"/>
</dbReference>
<name>A0A8J7LLN7_9RHOB</name>
<evidence type="ECO:0000313" key="7">
    <source>
        <dbReference type="Proteomes" id="UP000640583"/>
    </source>
</evidence>
<evidence type="ECO:0000259" key="4">
    <source>
        <dbReference type="PROSITE" id="PS50042"/>
    </source>
</evidence>
<dbReference type="InterPro" id="IPR014710">
    <property type="entry name" value="RmlC-like_jellyroll"/>
</dbReference>
<evidence type="ECO:0000256" key="1">
    <source>
        <dbReference type="ARBA" id="ARBA00023015"/>
    </source>
</evidence>
<dbReference type="RefSeq" id="WP_228849586.1">
    <property type="nucleotide sequence ID" value="NZ_JADCKQ010000012.1"/>
</dbReference>
<dbReference type="InterPro" id="IPR000595">
    <property type="entry name" value="cNMP-bd_dom"/>
</dbReference>
<dbReference type="InterPro" id="IPR018490">
    <property type="entry name" value="cNMP-bd_dom_sf"/>
</dbReference>
<comment type="caution">
    <text evidence="6">The sequence shown here is derived from an EMBL/GenBank/DDBJ whole genome shotgun (WGS) entry which is preliminary data.</text>
</comment>
<dbReference type="SUPFAM" id="SSF46785">
    <property type="entry name" value="Winged helix' DNA-binding domain"/>
    <property type="match status" value="1"/>
</dbReference>
<evidence type="ECO:0000256" key="2">
    <source>
        <dbReference type="ARBA" id="ARBA00023125"/>
    </source>
</evidence>
<dbReference type="InterPro" id="IPR050397">
    <property type="entry name" value="Env_Response_Regulators"/>
</dbReference>
<sequence length="233" mass="25861">MSEEKVPASELSQALQNCSLFAGMREDQLQQIAVQTDRLHASRGQLVIVHGDPTTDMYFLLSGSVIGQIIAENGREILFTEIGQNGYFGELAALDNRARSITISAGADCVFAKLSKERFLKILHEFPEVGINLARDLVGQLRNMNERVFGLIAHDVETRVRVRVMQLAQAQEQLVEGGIIRNTPTHEMMAGYVGSNREAVSRAIAKLNKAGVIESERKKIVIRDLRQLLAMEC</sequence>
<dbReference type="AlphaFoldDB" id="A0A8J7LLN7"/>
<organism evidence="6 7">
    <name type="scientific">Halocynthiibacter styelae</name>
    <dbReference type="NCBI Taxonomy" id="2761955"/>
    <lineage>
        <taxon>Bacteria</taxon>
        <taxon>Pseudomonadati</taxon>
        <taxon>Pseudomonadota</taxon>
        <taxon>Alphaproteobacteria</taxon>
        <taxon>Rhodobacterales</taxon>
        <taxon>Paracoccaceae</taxon>
        <taxon>Halocynthiibacter</taxon>
    </lineage>
</organism>
<dbReference type="GO" id="GO:0005829">
    <property type="term" value="C:cytosol"/>
    <property type="evidence" value="ECO:0007669"/>
    <property type="project" value="TreeGrafter"/>
</dbReference>
<evidence type="ECO:0000313" key="6">
    <source>
        <dbReference type="EMBL" id="MBI1494844.1"/>
    </source>
</evidence>
<dbReference type="EMBL" id="JADCKQ010000012">
    <property type="protein sequence ID" value="MBI1494844.1"/>
    <property type="molecule type" value="Genomic_DNA"/>
</dbReference>
<feature type="domain" description="Cyclic nucleotide-binding" evidence="4">
    <location>
        <begin position="20"/>
        <end position="140"/>
    </location>
</feature>
<dbReference type="Pfam" id="PF13545">
    <property type="entry name" value="HTH_Crp_2"/>
    <property type="match status" value="1"/>
</dbReference>
<dbReference type="PANTHER" id="PTHR24567">
    <property type="entry name" value="CRP FAMILY TRANSCRIPTIONAL REGULATORY PROTEIN"/>
    <property type="match status" value="1"/>
</dbReference>
<feature type="domain" description="HTH crp-type" evidence="5">
    <location>
        <begin position="154"/>
        <end position="226"/>
    </location>
</feature>